<feature type="region of interest" description="Disordered" evidence="1">
    <location>
        <begin position="1250"/>
        <end position="1298"/>
    </location>
</feature>
<dbReference type="PANTHER" id="PTHR36162:SF12">
    <property type="match status" value="1"/>
</dbReference>
<evidence type="ECO:0000256" key="1">
    <source>
        <dbReference type="SAM" id="MobiDB-lite"/>
    </source>
</evidence>
<dbReference type="PANTHER" id="PTHR36162">
    <property type="match status" value="1"/>
</dbReference>
<feature type="compositionally biased region" description="Basic and acidic residues" evidence="1">
    <location>
        <begin position="729"/>
        <end position="754"/>
    </location>
</feature>
<feature type="region of interest" description="Disordered" evidence="1">
    <location>
        <begin position="867"/>
        <end position="893"/>
    </location>
</feature>
<feature type="compositionally biased region" description="Basic and acidic residues" evidence="1">
    <location>
        <begin position="1260"/>
        <end position="1270"/>
    </location>
</feature>
<feature type="region of interest" description="Disordered" evidence="1">
    <location>
        <begin position="912"/>
        <end position="989"/>
    </location>
</feature>
<proteinExistence type="predicted"/>
<keyword evidence="2" id="KW-0812">Transmembrane</keyword>
<feature type="compositionally biased region" description="Low complexity" evidence="1">
    <location>
        <begin position="1283"/>
        <end position="1297"/>
    </location>
</feature>
<feature type="region of interest" description="Disordered" evidence="1">
    <location>
        <begin position="721"/>
        <end position="754"/>
    </location>
</feature>
<feature type="compositionally biased region" description="Basic and acidic residues" evidence="1">
    <location>
        <begin position="1"/>
        <end position="10"/>
    </location>
</feature>
<keyword evidence="2" id="KW-0472">Membrane</keyword>
<feature type="region of interest" description="Disordered" evidence="1">
    <location>
        <begin position="1117"/>
        <end position="1175"/>
    </location>
</feature>
<dbReference type="EMBL" id="OD567121">
    <property type="protein sequence ID" value="CAD7445157.1"/>
    <property type="molecule type" value="Genomic_DNA"/>
</dbReference>
<feature type="compositionally biased region" description="Basic and acidic residues" evidence="1">
    <location>
        <begin position="1191"/>
        <end position="1200"/>
    </location>
</feature>
<sequence length="1589" mass="179905">MDESYRDKHSIAGNDNIQEAGWGTTGAPIQSRAFKVLQKITDTDVGDGGGDDHIAPGRQGVPMQQQRKLQLNEDDRALMNKFKAQEEQPGNEEENPRYRGGHIPSRVFRMLDNSELFLHYSILTAELFLYYSILTAELFLHYSILTAELFLHYSILTAELFLHYSILTAELFLHYSILTAELFLHYSILTAELFLHYSILTAELFLHYSILTAELFLHYSILTIELFLHHSILTAELFLHYSILTVEAIMDDDTFLHNEPDPRYRGAAIPSRAFRMLQTMTGDHIDGTTFTSESGKPFRKKPPPVHLTEIRTSISPSSAAELNTTSALANYATESTKVFECLLLEYHGFECLLVEYQGFECFLLEYQVFECLLLEYQGFECFLVEYQEFDCLILEYQGFECILVEYQEFDCLLLEYQMFECLLLEYQVFECLLLEYQVFECLLLEYQMFECLLLEYQVFECLLVEYQVFECLLLEYQVFECLLLEYQGFECILVEYQEFDCLLLEYQGFECILVEYQEFDCLLLEYQMFECFLLEYQVFECLLLEYQCHKVHLWDKAGKCQRLSLLQNIVDDTQKRALLICSCGLSTLKVLSNEFGHCNLGEIPFVGLIERLTTWLAQEGPTAPYIPPSEQQVLEPKKYTGGAIPSRSFRMLQAMTASPEDCDLGEQLSSMNVGTCAPTCRLHHLSGLHFPSPRRRTHRRITPSVGQDSVVLLLTSPWQQHQENSCDPLGRKPESVARREKHESDEDGTSESRKLSKMIKLTMINAQDPNLPNSRVGYDEYPPYWCGYYPQQAMDPYSAMYAYMAEMNAAYGYPPIPYPPVYYPHPFARYPHGSDSDDYSSTDEMAYYGANFARNAAAVPQPNIIVTPSVASKSEDDETTSDSDTEVEEEDFSGRDLKAIRSVSDISIYKSGSEGLLHSSDVNDEESEREEDTDEEEEDEGEPSENLPHQLSVIFEESEHSDFGTRHDEDSSTATLDESDVELELPESPSSTVTVCLPLKLKFSRSENDEEVTTVIVGDSQVKHSESGNASDGNIPILKENIKCTGHNKPDVSVTVSFPSKTNSGNIKDVGKLSPVTCESANVNHIMHQVSASDLDCYETAESDSDVSVCLSLPLHQRQHKASISTPSPSNDEDKLKTDDSDSPVSHWEDDSSSTASIQTEPIKQNTGTKEDHTESIVQKIYDICTKLDDEKEGGKRMGEESEEDDSGVTSDMSRQISDADTESDDLIKLTRYQRASTHSRLFKLLQDECEKSDDEDDDKEGRDKPRSREQLTLPLQTHSDLDSLSSSSGVASPSSPTITDRLVKELVHSLLQRKKGKRLKKLPLAKLHAAALRILQEDMDPYDTGSSATSEETSPIRNSVAPASQVNITYGANYYDYCDYYNSWANAASYYGADPSVEHDIVPSRAFKLLQEHAQPEGFSSGVINGLWAKCPRIPSSKNLRKDLTVTEEETQTTPCPTSKVFQRALANDAPAPETEIKGYRKRLGVGPIWGPVMLPVAQCPSSTLMMERTQGQHFGFNIHFYSKMCPSKSSSMAYTGARTPLIDVSERRYNRLDTIAVARPETYAIGMEPFMNNAMLPRARLNIFKKQ</sequence>
<feature type="region of interest" description="Disordered" evidence="1">
    <location>
        <begin position="40"/>
        <end position="68"/>
    </location>
</feature>
<feature type="compositionally biased region" description="Acidic residues" evidence="1">
    <location>
        <begin position="922"/>
        <end position="943"/>
    </location>
</feature>
<gene>
    <name evidence="3" type="ORF">TBIB3V08_LOCUS7515</name>
</gene>
<feature type="transmembrane region" description="Helical" evidence="2">
    <location>
        <begin position="116"/>
        <end position="133"/>
    </location>
</feature>
<feature type="compositionally biased region" description="Polar residues" evidence="1">
    <location>
        <begin position="1153"/>
        <end position="1168"/>
    </location>
</feature>
<feature type="region of interest" description="Disordered" evidence="1">
    <location>
        <begin position="1"/>
        <end position="24"/>
    </location>
</feature>
<reference evidence="3" key="1">
    <citation type="submission" date="2020-11" db="EMBL/GenBank/DDBJ databases">
        <authorList>
            <person name="Tran Van P."/>
        </authorList>
    </citation>
    <scope>NUCLEOTIDE SEQUENCE</scope>
</reference>
<feature type="compositionally biased region" description="Polar residues" evidence="1">
    <location>
        <begin position="1208"/>
        <end position="1219"/>
    </location>
</feature>
<evidence type="ECO:0000256" key="2">
    <source>
        <dbReference type="SAM" id="Phobius"/>
    </source>
</evidence>
<feature type="compositionally biased region" description="Basic and acidic residues" evidence="1">
    <location>
        <begin position="957"/>
        <end position="970"/>
    </location>
</feature>
<protein>
    <submittedName>
        <fullName evidence="3">Uncharacterized protein</fullName>
    </submittedName>
</protein>
<feature type="compositionally biased region" description="Acidic residues" evidence="1">
    <location>
        <begin position="875"/>
        <end position="891"/>
    </location>
</feature>
<accession>A0A7R9F1Z7</accession>
<organism evidence="3">
    <name type="scientific">Timema bartmani</name>
    <dbReference type="NCBI Taxonomy" id="61472"/>
    <lineage>
        <taxon>Eukaryota</taxon>
        <taxon>Metazoa</taxon>
        <taxon>Ecdysozoa</taxon>
        <taxon>Arthropoda</taxon>
        <taxon>Hexapoda</taxon>
        <taxon>Insecta</taxon>
        <taxon>Pterygota</taxon>
        <taxon>Neoptera</taxon>
        <taxon>Polyneoptera</taxon>
        <taxon>Phasmatodea</taxon>
        <taxon>Timematodea</taxon>
        <taxon>Timematoidea</taxon>
        <taxon>Timematidae</taxon>
        <taxon>Timema</taxon>
    </lineage>
</organism>
<keyword evidence="2" id="KW-1133">Transmembrane helix</keyword>
<name>A0A7R9F1Z7_9NEOP</name>
<evidence type="ECO:0000313" key="3">
    <source>
        <dbReference type="EMBL" id="CAD7445157.1"/>
    </source>
</evidence>
<feature type="region of interest" description="Disordered" evidence="1">
    <location>
        <begin position="1191"/>
        <end position="1223"/>
    </location>
</feature>